<gene>
    <name evidence="2" type="ORF">IAD04_04680</name>
</gene>
<evidence type="ECO:0000256" key="1">
    <source>
        <dbReference type="SAM" id="Phobius"/>
    </source>
</evidence>
<evidence type="ECO:0000313" key="3">
    <source>
        <dbReference type="Proteomes" id="UP000886893"/>
    </source>
</evidence>
<proteinExistence type="predicted"/>
<evidence type="ECO:0000313" key="2">
    <source>
        <dbReference type="EMBL" id="HIT17648.1"/>
    </source>
</evidence>
<keyword evidence="1" id="KW-1133">Transmembrane helix</keyword>
<dbReference type="Proteomes" id="UP000886893">
    <property type="component" value="Unassembled WGS sequence"/>
</dbReference>
<sequence length="150" mass="17200">MKKIIVGKNTIIFMNVMSLIVALFSIIGALTIDVTMLILLLLPLCLSLLSLLFLTNRIEYNEKIIKFKFVLKKFESTFDDIKEVFIVNQGITGYNVAFNFESNIEGDVYSYFEYIMKCKNLNCFYVSGISKKDLSKFLENYKGKILGISL</sequence>
<keyword evidence="1" id="KW-0812">Transmembrane</keyword>
<feature type="transmembrane region" description="Helical" evidence="1">
    <location>
        <begin position="12"/>
        <end position="30"/>
    </location>
</feature>
<reference evidence="2" key="1">
    <citation type="submission" date="2020-10" db="EMBL/GenBank/DDBJ databases">
        <authorList>
            <person name="Gilroy R."/>
        </authorList>
    </citation>
    <scope>NUCLEOTIDE SEQUENCE</scope>
    <source>
        <strain evidence="2">14508</strain>
    </source>
</reference>
<organism evidence="2 3">
    <name type="scientific">Candidatus Caccosoma faecigallinarum</name>
    <dbReference type="NCBI Taxonomy" id="2840720"/>
    <lineage>
        <taxon>Bacteria</taxon>
        <taxon>Bacillati</taxon>
        <taxon>Bacillota</taxon>
        <taxon>Bacillota incertae sedis</taxon>
        <taxon>Candidatus Caccosoma</taxon>
    </lineage>
</organism>
<comment type="caution">
    <text evidence="2">The sequence shown here is derived from an EMBL/GenBank/DDBJ whole genome shotgun (WGS) entry which is preliminary data.</text>
</comment>
<protein>
    <submittedName>
        <fullName evidence="2">Uncharacterized protein</fullName>
    </submittedName>
</protein>
<accession>A0A9D1KAH8</accession>
<dbReference type="EMBL" id="DVKI01000144">
    <property type="protein sequence ID" value="HIT17648.1"/>
    <property type="molecule type" value="Genomic_DNA"/>
</dbReference>
<reference evidence="2" key="2">
    <citation type="journal article" date="2021" name="PeerJ">
        <title>Extensive microbial diversity within the chicken gut microbiome revealed by metagenomics and culture.</title>
        <authorList>
            <person name="Gilroy R."/>
            <person name="Ravi A."/>
            <person name="Getino M."/>
            <person name="Pursley I."/>
            <person name="Horton D.L."/>
            <person name="Alikhan N.F."/>
            <person name="Baker D."/>
            <person name="Gharbi K."/>
            <person name="Hall N."/>
            <person name="Watson M."/>
            <person name="Adriaenssens E.M."/>
            <person name="Foster-Nyarko E."/>
            <person name="Jarju S."/>
            <person name="Secka A."/>
            <person name="Antonio M."/>
            <person name="Oren A."/>
            <person name="Chaudhuri R.R."/>
            <person name="La Ragione R."/>
            <person name="Hildebrand F."/>
            <person name="Pallen M.J."/>
        </authorList>
    </citation>
    <scope>NUCLEOTIDE SEQUENCE</scope>
    <source>
        <strain evidence="2">14508</strain>
    </source>
</reference>
<keyword evidence="1" id="KW-0472">Membrane</keyword>
<dbReference type="AlphaFoldDB" id="A0A9D1KAH8"/>
<feature type="transmembrane region" description="Helical" evidence="1">
    <location>
        <begin position="36"/>
        <end position="54"/>
    </location>
</feature>
<name>A0A9D1KAH8_9FIRM</name>